<keyword evidence="2" id="KW-1185">Reference proteome</keyword>
<gene>
    <name evidence="1" type="ORF">ABW16_08970</name>
</gene>
<protein>
    <recommendedName>
        <fullName evidence="3">MalT-like TPR region domain-containing protein</fullName>
    </recommendedName>
</protein>
<name>A0ABR5FGY5_9MYCO</name>
<evidence type="ECO:0000313" key="1">
    <source>
        <dbReference type="EMBL" id="KLO29736.1"/>
    </source>
</evidence>
<dbReference type="Proteomes" id="UP000036464">
    <property type="component" value="Unassembled WGS sequence"/>
</dbReference>
<dbReference type="EMBL" id="LDPO01000005">
    <property type="protein sequence ID" value="KLO29736.1"/>
    <property type="molecule type" value="Genomic_DNA"/>
</dbReference>
<accession>A0ABR5FGY5</accession>
<evidence type="ECO:0000313" key="2">
    <source>
        <dbReference type="Proteomes" id="UP000036464"/>
    </source>
</evidence>
<organism evidence="1 2">
    <name type="scientific">Mycolicibacter heraklionensis</name>
    <dbReference type="NCBI Taxonomy" id="512402"/>
    <lineage>
        <taxon>Bacteria</taxon>
        <taxon>Bacillati</taxon>
        <taxon>Actinomycetota</taxon>
        <taxon>Actinomycetes</taxon>
        <taxon>Mycobacteriales</taxon>
        <taxon>Mycobacteriaceae</taxon>
        <taxon>Mycolicibacter</taxon>
    </lineage>
</organism>
<evidence type="ECO:0008006" key="3">
    <source>
        <dbReference type="Google" id="ProtNLM"/>
    </source>
</evidence>
<dbReference type="InterPro" id="IPR011990">
    <property type="entry name" value="TPR-like_helical_dom_sf"/>
</dbReference>
<proteinExistence type="predicted"/>
<dbReference type="Gene3D" id="1.25.40.10">
    <property type="entry name" value="Tetratricopeptide repeat domain"/>
    <property type="match status" value="1"/>
</dbReference>
<sequence length="157" mass="16765">MLARVDSIDNPSLRCIALLAYGLAHRVTDPPSALDALRRGLEIAQQSGNEWAESHLAASLSRTAVTGGKSADAFEYLELAIRNFSDAGNFSLMNTSLAIPAGVLDKLGHYEPAATINVCAAYLWTRTANLEINTRSTICAGYSAIRRTKSSPRPAGT</sequence>
<dbReference type="SUPFAM" id="SSF48452">
    <property type="entry name" value="TPR-like"/>
    <property type="match status" value="1"/>
</dbReference>
<dbReference type="RefSeq" id="WP_047318799.1">
    <property type="nucleotide sequence ID" value="NZ_LDPO01000005.1"/>
</dbReference>
<reference evidence="1 2" key="1">
    <citation type="submission" date="2015-05" db="EMBL/GenBank/DDBJ databases">
        <title>Genome sequence of Mycobacterium heraklionense Davo strain.</title>
        <authorList>
            <person name="Greninger A.L."/>
            <person name="Cunningham G."/>
            <person name="Miller S."/>
        </authorList>
    </citation>
    <scope>NUCLEOTIDE SEQUENCE [LARGE SCALE GENOMIC DNA]</scope>
    <source>
        <strain evidence="1 2">Davo</strain>
    </source>
</reference>
<comment type="caution">
    <text evidence="1">The sequence shown here is derived from an EMBL/GenBank/DDBJ whole genome shotgun (WGS) entry which is preliminary data.</text>
</comment>